<evidence type="ECO:0000313" key="2">
    <source>
        <dbReference type="Proteomes" id="UP000218151"/>
    </source>
</evidence>
<name>A0A2A2SB95_9SPHN</name>
<gene>
    <name evidence="1" type="ORF">CKY28_17055</name>
</gene>
<proteinExistence type="predicted"/>
<reference evidence="2" key="1">
    <citation type="submission" date="2017-09" db="EMBL/GenBank/DDBJ databases">
        <authorList>
            <person name="Feng G."/>
            <person name="Zhu H."/>
        </authorList>
    </citation>
    <scope>NUCLEOTIDE SEQUENCE [LARGE SCALE GENOMIC DNA]</scope>
    <source>
        <strain evidence="2">1PNM-20</strain>
    </source>
</reference>
<organism evidence="1 2">
    <name type="scientific">Sphingomonas lenta</name>
    <dbReference type="NCBI Taxonomy" id="1141887"/>
    <lineage>
        <taxon>Bacteria</taxon>
        <taxon>Pseudomonadati</taxon>
        <taxon>Pseudomonadota</taxon>
        <taxon>Alphaproteobacteria</taxon>
        <taxon>Sphingomonadales</taxon>
        <taxon>Sphingomonadaceae</taxon>
        <taxon>Sphingomonas</taxon>
    </lineage>
</organism>
<sequence length="100" mass="10946">MLVVVATLQPPIRTAMLSVQVAVHRAMLASREAVVVCAVVLVLEPVMRPVVVIGQAVMLLGMARTRAVFVRRRGGRYTEQGRGADQSRKHCLHFTSPLSK</sequence>
<accession>A0A2A2SB95</accession>
<dbReference type="EMBL" id="NSLI01000006">
    <property type="protein sequence ID" value="PAX06465.1"/>
    <property type="molecule type" value="Genomic_DNA"/>
</dbReference>
<dbReference type="Proteomes" id="UP000218151">
    <property type="component" value="Unassembled WGS sequence"/>
</dbReference>
<protein>
    <submittedName>
        <fullName evidence="1">Uncharacterized protein</fullName>
    </submittedName>
</protein>
<evidence type="ECO:0000313" key="1">
    <source>
        <dbReference type="EMBL" id="PAX06465.1"/>
    </source>
</evidence>
<keyword evidence="2" id="KW-1185">Reference proteome</keyword>
<dbReference type="RefSeq" id="WP_095999600.1">
    <property type="nucleotide sequence ID" value="NZ_NSLI01000006.1"/>
</dbReference>
<dbReference type="AlphaFoldDB" id="A0A2A2SB95"/>
<comment type="caution">
    <text evidence="1">The sequence shown here is derived from an EMBL/GenBank/DDBJ whole genome shotgun (WGS) entry which is preliminary data.</text>
</comment>